<evidence type="ECO:0000259" key="2">
    <source>
        <dbReference type="Pfam" id="PF02517"/>
    </source>
</evidence>
<evidence type="ECO:0000313" key="3">
    <source>
        <dbReference type="EMBL" id="KKQ10557.1"/>
    </source>
</evidence>
<feature type="transmembrane region" description="Helical" evidence="1">
    <location>
        <begin position="20"/>
        <end position="45"/>
    </location>
</feature>
<dbReference type="GO" id="GO:0080120">
    <property type="term" value="P:CAAX-box protein maturation"/>
    <property type="evidence" value="ECO:0007669"/>
    <property type="project" value="UniProtKB-ARBA"/>
</dbReference>
<proteinExistence type="predicted"/>
<name>A0A0G0EYG8_9BACT</name>
<feature type="transmembrane region" description="Helical" evidence="1">
    <location>
        <begin position="142"/>
        <end position="163"/>
    </location>
</feature>
<accession>A0A0G0EYG8</accession>
<feature type="domain" description="CAAX prenyl protease 2/Lysostaphin resistance protein A-like" evidence="2">
    <location>
        <begin position="64"/>
        <end position="156"/>
    </location>
</feature>
<comment type="caution">
    <text evidence="3">The sequence shown here is derived from an EMBL/GenBank/DDBJ whole genome shotgun (WGS) entry which is preliminary data.</text>
</comment>
<keyword evidence="1" id="KW-0812">Transmembrane</keyword>
<organism evidence="3 4">
    <name type="scientific">Candidatus Daviesbacteria bacterium GW2011_GWB1_36_5</name>
    <dbReference type="NCBI Taxonomy" id="1618426"/>
    <lineage>
        <taxon>Bacteria</taxon>
        <taxon>Candidatus Daviesiibacteriota</taxon>
    </lineage>
</organism>
<feature type="transmembrane region" description="Helical" evidence="1">
    <location>
        <begin position="65"/>
        <end position="86"/>
    </location>
</feature>
<reference evidence="3 4" key="1">
    <citation type="journal article" date="2015" name="Nature">
        <title>rRNA introns, odd ribosomes, and small enigmatic genomes across a large radiation of phyla.</title>
        <authorList>
            <person name="Brown C.T."/>
            <person name="Hug L.A."/>
            <person name="Thomas B.C."/>
            <person name="Sharon I."/>
            <person name="Castelle C.J."/>
            <person name="Singh A."/>
            <person name="Wilkins M.J."/>
            <person name="Williams K.H."/>
            <person name="Banfield J.F."/>
        </authorList>
    </citation>
    <scope>NUCLEOTIDE SEQUENCE [LARGE SCALE GENOMIC DNA]</scope>
</reference>
<evidence type="ECO:0000256" key="1">
    <source>
        <dbReference type="SAM" id="Phobius"/>
    </source>
</evidence>
<dbReference type="AlphaFoldDB" id="A0A0G0EYG8"/>
<feature type="transmembrane region" description="Helical" evidence="1">
    <location>
        <begin position="117"/>
        <end position="135"/>
    </location>
</feature>
<evidence type="ECO:0000313" key="4">
    <source>
        <dbReference type="Proteomes" id="UP000034492"/>
    </source>
</evidence>
<dbReference type="Proteomes" id="UP000034492">
    <property type="component" value="Unassembled WGS sequence"/>
</dbReference>
<keyword evidence="1" id="KW-1133">Transmembrane helix</keyword>
<protein>
    <recommendedName>
        <fullName evidence="2">CAAX prenyl protease 2/Lysostaphin resistance protein A-like domain-containing protein</fullName>
    </recommendedName>
</protein>
<dbReference type="Pfam" id="PF02517">
    <property type="entry name" value="Rce1-like"/>
    <property type="match status" value="1"/>
</dbReference>
<dbReference type="InterPro" id="IPR003675">
    <property type="entry name" value="Rce1/LyrA-like_dom"/>
</dbReference>
<sequence length="167" mass="19340">MQKIKNYLEKTKSYSTLRFILEMTFLAFLLKILLSLVVGIIFTMLNIPNDPNLSFETELLKFNPILILIFVVFFASFETITSQWFILWLSSKFTKSIFTQIMVSSTVFGILHFDPAFSIIVIPIGMILAWSFLIYRKKSLWSALWVTTAIHILHNLAAAYLLYLSII</sequence>
<gene>
    <name evidence="3" type="ORF">US19_C0003G0052</name>
</gene>
<dbReference type="EMBL" id="LBSA01000003">
    <property type="protein sequence ID" value="KKQ10557.1"/>
    <property type="molecule type" value="Genomic_DNA"/>
</dbReference>
<keyword evidence="1" id="KW-0472">Membrane</keyword>
<dbReference type="GO" id="GO:0004175">
    <property type="term" value="F:endopeptidase activity"/>
    <property type="evidence" value="ECO:0007669"/>
    <property type="project" value="UniProtKB-ARBA"/>
</dbReference>